<feature type="signal peptide" evidence="2">
    <location>
        <begin position="1"/>
        <end position="28"/>
    </location>
</feature>
<dbReference type="AlphaFoldDB" id="A0A2A9EYZ8"/>
<sequence length="317" mass="32175">MRRAVQLLIIAVCAATLVLLGQGGPAPAADPVTCPPGQTPIGGTCYITITDPGSGGGAGGSDGGSDSGDGGTENVSNGPAVCRYGDLDVPCQAEGYVWNASRMCYSKVADPQPPTDDPIWGGRTEGVIIACTPPHCVVAGVGDDDCYNDLYWAAAAPGASGPSPRELADRAVDAMNLRAITIGIVPEPVTGSVGLVGMPTWMWAAEPSESSTGPITRSASAGGTTVTATGRLDRIMWSMGDGSTPIACGAGTPYADSYGRASSPDCGHHYTEQGRYTVTATSSWTVEWSGGGQSGSIPLQFVDSAQITMGEAQVLVQ</sequence>
<dbReference type="EMBL" id="PDJJ01000001">
    <property type="protein sequence ID" value="PFG43771.1"/>
    <property type="molecule type" value="Genomic_DNA"/>
</dbReference>
<accession>A0A2A9EYZ8</accession>
<dbReference type="Proteomes" id="UP000224130">
    <property type="component" value="Unassembled WGS sequence"/>
</dbReference>
<evidence type="ECO:0000313" key="5">
    <source>
        <dbReference type="Proteomes" id="UP000224130"/>
    </source>
</evidence>
<evidence type="ECO:0000313" key="4">
    <source>
        <dbReference type="EMBL" id="PFG43771.1"/>
    </source>
</evidence>
<dbReference type="InterPro" id="IPR000601">
    <property type="entry name" value="PKD_dom"/>
</dbReference>
<dbReference type="RefSeq" id="WP_098464077.1">
    <property type="nucleotide sequence ID" value="NZ_PDJJ01000001.1"/>
</dbReference>
<feature type="compositionally biased region" description="Gly residues" evidence="1">
    <location>
        <begin position="55"/>
        <end position="71"/>
    </location>
</feature>
<feature type="region of interest" description="Disordered" evidence="1">
    <location>
        <begin position="55"/>
        <end position="74"/>
    </location>
</feature>
<protein>
    <recommendedName>
        <fullName evidence="3">PKD domain-containing protein</fullName>
    </recommendedName>
</protein>
<keyword evidence="5" id="KW-1185">Reference proteome</keyword>
<dbReference type="PROSITE" id="PS50093">
    <property type="entry name" value="PKD"/>
    <property type="match status" value="1"/>
</dbReference>
<evidence type="ECO:0000256" key="2">
    <source>
        <dbReference type="SAM" id="SignalP"/>
    </source>
</evidence>
<evidence type="ECO:0000259" key="3">
    <source>
        <dbReference type="PROSITE" id="PS50093"/>
    </source>
</evidence>
<comment type="caution">
    <text evidence="4">The sequence shown here is derived from an EMBL/GenBank/DDBJ whole genome shotgun (WGS) entry which is preliminary data.</text>
</comment>
<proteinExistence type="predicted"/>
<gene>
    <name evidence="4" type="ORF">ATJ88_2479</name>
</gene>
<feature type="chain" id="PRO_5012360312" description="PKD domain-containing protein" evidence="2">
    <location>
        <begin position="29"/>
        <end position="317"/>
    </location>
</feature>
<feature type="domain" description="PKD" evidence="3">
    <location>
        <begin position="237"/>
        <end position="283"/>
    </location>
</feature>
<name>A0A2A9EYZ8_9MICO</name>
<reference evidence="4 5" key="1">
    <citation type="submission" date="2017-10" db="EMBL/GenBank/DDBJ databases">
        <title>Sequencing the genomes of 1000 actinobacteria strains.</title>
        <authorList>
            <person name="Klenk H.-P."/>
        </authorList>
    </citation>
    <scope>NUCLEOTIDE SEQUENCE [LARGE SCALE GENOMIC DNA]</scope>
    <source>
        <strain evidence="4 5">DSM 21863</strain>
    </source>
</reference>
<organism evidence="4 5">
    <name type="scientific">Isoptericola jiangsuensis</name>
    <dbReference type="NCBI Taxonomy" id="548579"/>
    <lineage>
        <taxon>Bacteria</taxon>
        <taxon>Bacillati</taxon>
        <taxon>Actinomycetota</taxon>
        <taxon>Actinomycetes</taxon>
        <taxon>Micrococcales</taxon>
        <taxon>Promicromonosporaceae</taxon>
        <taxon>Isoptericola</taxon>
    </lineage>
</organism>
<keyword evidence="2" id="KW-0732">Signal</keyword>
<evidence type="ECO:0000256" key="1">
    <source>
        <dbReference type="SAM" id="MobiDB-lite"/>
    </source>
</evidence>